<gene>
    <name evidence="2" type="ORF">BCR42DRAFT_399355</name>
</gene>
<evidence type="ECO:0000313" key="2">
    <source>
        <dbReference type="EMBL" id="ORZ25087.1"/>
    </source>
</evidence>
<name>A0A1X2IZR8_9FUNG</name>
<evidence type="ECO:0000256" key="1">
    <source>
        <dbReference type="SAM" id="Phobius"/>
    </source>
</evidence>
<feature type="transmembrane region" description="Helical" evidence="1">
    <location>
        <begin position="7"/>
        <end position="25"/>
    </location>
</feature>
<dbReference type="AlphaFoldDB" id="A0A1X2IZR8"/>
<evidence type="ECO:0000313" key="3">
    <source>
        <dbReference type="Proteomes" id="UP000193560"/>
    </source>
</evidence>
<keyword evidence="1" id="KW-0812">Transmembrane</keyword>
<keyword evidence="1" id="KW-0472">Membrane</keyword>
<sequence length="55" mass="6712">MYNTALITIYLLLLLRRIFFTWSYLAYSFNFIATRVFARITMLMLVELFRQHDSL</sequence>
<protein>
    <submittedName>
        <fullName evidence="2">Uncharacterized protein</fullName>
    </submittedName>
</protein>
<keyword evidence="1" id="KW-1133">Transmembrane helix</keyword>
<accession>A0A1X2IZR8</accession>
<proteinExistence type="predicted"/>
<reference evidence="2 3" key="1">
    <citation type="submission" date="2016-07" db="EMBL/GenBank/DDBJ databases">
        <title>Pervasive Adenine N6-methylation of Active Genes in Fungi.</title>
        <authorList>
            <consortium name="DOE Joint Genome Institute"/>
            <person name="Mondo S.J."/>
            <person name="Dannebaum R.O."/>
            <person name="Kuo R.C."/>
            <person name="Labutti K."/>
            <person name="Haridas S."/>
            <person name="Kuo A."/>
            <person name="Salamov A."/>
            <person name="Ahrendt S.R."/>
            <person name="Lipzen A."/>
            <person name="Sullivan W."/>
            <person name="Andreopoulos W.B."/>
            <person name="Clum A."/>
            <person name="Lindquist E."/>
            <person name="Daum C."/>
            <person name="Ramamoorthy G.K."/>
            <person name="Gryganskyi A."/>
            <person name="Culley D."/>
            <person name="Magnuson J.K."/>
            <person name="James T.Y."/>
            <person name="O'Malley M.A."/>
            <person name="Stajich J.E."/>
            <person name="Spatafora J.W."/>
            <person name="Visel A."/>
            <person name="Grigoriev I.V."/>
        </authorList>
    </citation>
    <scope>NUCLEOTIDE SEQUENCE [LARGE SCALE GENOMIC DNA]</scope>
    <source>
        <strain evidence="2 3">NRRL 1336</strain>
    </source>
</reference>
<dbReference type="EMBL" id="MCGE01000001">
    <property type="protein sequence ID" value="ORZ25087.1"/>
    <property type="molecule type" value="Genomic_DNA"/>
</dbReference>
<comment type="caution">
    <text evidence="2">The sequence shown here is derived from an EMBL/GenBank/DDBJ whole genome shotgun (WGS) entry which is preliminary data.</text>
</comment>
<keyword evidence="3" id="KW-1185">Reference proteome</keyword>
<dbReference type="Proteomes" id="UP000193560">
    <property type="component" value="Unassembled WGS sequence"/>
</dbReference>
<organism evidence="2 3">
    <name type="scientific">Absidia repens</name>
    <dbReference type="NCBI Taxonomy" id="90262"/>
    <lineage>
        <taxon>Eukaryota</taxon>
        <taxon>Fungi</taxon>
        <taxon>Fungi incertae sedis</taxon>
        <taxon>Mucoromycota</taxon>
        <taxon>Mucoromycotina</taxon>
        <taxon>Mucoromycetes</taxon>
        <taxon>Mucorales</taxon>
        <taxon>Cunninghamellaceae</taxon>
        <taxon>Absidia</taxon>
    </lineage>
</organism>